<gene>
    <name evidence="2" type="ORF">JOC94_002010</name>
</gene>
<sequence>MYLFLFTIIYCLVTRLIDLSFGPALGIYLLAFGFMKGWCSGKLHDFLNLESLRSLYKKNGLKDSLTELSSLILVYANSYFIDYEPFSIFEFIYLFVGFIILYRFLFWGITRTLREKVHFRV</sequence>
<dbReference type="Proteomes" id="UP000823485">
    <property type="component" value="Unassembled WGS sequence"/>
</dbReference>
<evidence type="ECO:0000313" key="2">
    <source>
        <dbReference type="EMBL" id="MBM7715038.1"/>
    </source>
</evidence>
<dbReference type="RefSeq" id="WP_077111499.1">
    <property type="nucleotide sequence ID" value="NZ_JAFBFH010000011.1"/>
</dbReference>
<name>A0ABS2R5W6_9BACI</name>
<keyword evidence="3" id="KW-1185">Reference proteome</keyword>
<feature type="transmembrane region" description="Helical" evidence="1">
    <location>
        <begin position="20"/>
        <end position="39"/>
    </location>
</feature>
<evidence type="ECO:0000256" key="1">
    <source>
        <dbReference type="SAM" id="Phobius"/>
    </source>
</evidence>
<evidence type="ECO:0000313" key="3">
    <source>
        <dbReference type="Proteomes" id="UP000823485"/>
    </source>
</evidence>
<keyword evidence="1" id="KW-0812">Transmembrane</keyword>
<accession>A0ABS2R5W6</accession>
<protein>
    <submittedName>
        <fullName evidence="2">Uncharacterized protein</fullName>
    </submittedName>
</protein>
<feature type="transmembrane region" description="Helical" evidence="1">
    <location>
        <begin position="86"/>
        <end position="106"/>
    </location>
</feature>
<keyword evidence="1" id="KW-0472">Membrane</keyword>
<proteinExistence type="predicted"/>
<organism evidence="2 3">
    <name type="scientific">Siminovitchia thermophila</name>
    <dbReference type="NCBI Taxonomy" id="1245522"/>
    <lineage>
        <taxon>Bacteria</taxon>
        <taxon>Bacillati</taxon>
        <taxon>Bacillota</taxon>
        <taxon>Bacilli</taxon>
        <taxon>Bacillales</taxon>
        <taxon>Bacillaceae</taxon>
        <taxon>Siminovitchia</taxon>
    </lineage>
</organism>
<comment type="caution">
    <text evidence="2">The sequence shown here is derived from an EMBL/GenBank/DDBJ whole genome shotgun (WGS) entry which is preliminary data.</text>
</comment>
<keyword evidence="1" id="KW-1133">Transmembrane helix</keyword>
<dbReference type="EMBL" id="JAFBFH010000011">
    <property type="protein sequence ID" value="MBM7715038.1"/>
    <property type="molecule type" value="Genomic_DNA"/>
</dbReference>
<reference evidence="2 3" key="1">
    <citation type="submission" date="2021-01" db="EMBL/GenBank/DDBJ databases">
        <title>Genomic Encyclopedia of Type Strains, Phase IV (KMG-IV): sequencing the most valuable type-strain genomes for metagenomic binning, comparative biology and taxonomic classification.</title>
        <authorList>
            <person name="Goeker M."/>
        </authorList>
    </citation>
    <scope>NUCLEOTIDE SEQUENCE [LARGE SCALE GENOMIC DNA]</scope>
    <source>
        <strain evidence="2 3">DSM 105453</strain>
    </source>
</reference>